<feature type="non-terminal residue" evidence="8">
    <location>
        <position position="408"/>
    </location>
</feature>
<evidence type="ECO:0000313" key="8">
    <source>
        <dbReference type="EMBL" id="KAI3844916.1"/>
    </source>
</evidence>
<accession>A0AAD4S030</accession>
<reference evidence="8" key="1">
    <citation type="submission" date="2022-04" db="EMBL/GenBank/DDBJ databases">
        <title>A functionally conserved STORR gene fusion in Papaver species that diverged 16.8 million years ago.</title>
        <authorList>
            <person name="Catania T."/>
        </authorList>
    </citation>
    <scope>NUCLEOTIDE SEQUENCE</scope>
    <source>
        <strain evidence="8">S-188037</strain>
    </source>
</reference>
<dbReference type="Proteomes" id="UP001202328">
    <property type="component" value="Unassembled WGS sequence"/>
</dbReference>
<evidence type="ECO:0000256" key="5">
    <source>
        <dbReference type="ARBA" id="ARBA00023242"/>
    </source>
</evidence>
<evidence type="ECO:0000256" key="4">
    <source>
        <dbReference type="ARBA" id="ARBA00023163"/>
    </source>
</evidence>
<dbReference type="EMBL" id="JAJJMB010016709">
    <property type="protein sequence ID" value="KAI3844916.1"/>
    <property type="molecule type" value="Genomic_DNA"/>
</dbReference>
<keyword evidence="4" id="KW-0804">Transcription</keyword>
<dbReference type="GO" id="GO:0003677">
    <property type="term" value="F:DNA binding"/>
    <property type="evidence" value="ECO:0007669"/>
    <property type="project" value="UniProtKB-KW"/>
</dbReference>
<dbReference type="PANTHER" id="PTHR33729">
    <property type="entry name" value="METHYL-CPG BINDING DOMAIN CONTAINING PROTEIN, EXPRESSED"/>
    <property type="match status" value="1"/>
</dbReference>
<gene>
    <name evidence="8" type="ORF">MKW98_004858</name>
</gene>
<feature type="compositionally biased region" description="Basic and acidic residues" evidence="6">
    <location>
        <begin position="234"/>
        <end position="254"/>
    </location>
</feature>
<dbReference type="PROSITE" id="PS50982">
    <property type="entry name" value="MBD"/>
    <property type="match status" value="1"/>
</dbReference>
<organism evidence="8 9">
    <name type="scientific">Papaver atlanticum</name>
    <dbReference type="NCBI Taxonomy" id="357466"/>
    <lineage>
        <taxon>Eukaryota</taxon>
        <taxon>Viridiplantae</taxon>
        <taxon>Streptophyta</taxon>
        <taxon>Embryophyta</taxon>
        <taxon>Tracheophyta</taxon>
        <taxon>Spermatophyta</taxon>
        <taxon>Magnoliopsida</taxon>
        <taxon>Ranunculales</taxon>
        <taxon>Papaveraceae</taxon>
        <taxon>Papaveroideae</taxon>
        <taxon>Papaver</taxon>
    </lineage>
</organism>
<evidence type="ECO:0000256" key="2">
    <source>
        <dbReference type="ARBA" id="ARBA00023015"/>
    </source>
</evidence>
<feature type="compositionally biased region" description="Basic and acidic residues" evidence="6">
    <location>
        <begin position="141"/>
        <end position="193"/>
    </location>
</feature>
<feature type="region of interest" description="Disordered" evidence="6">
    <location>
        <begin position="292"/>
        <end position="389"/>
    </location>
</feature>
<protein>
    <recommendedName>
        <fullName evidence="7">MBD domain-containing protein</fullName>
    </recommendedName>
</protein>
<sequence length="408" mass="44213">LEEELTRKPRRIKGFLSMAATTSKVEKEGGKSTQDEVVSIELPAPPGWNKKFVQFIVKKRGGTPKKNEIVFTAPTGEELHTRKQLEQFLKSHPGGPALSEFDWGTGETPRRSVRISEKVKAISPPEIETPTRKRSKKSSSFRKDTKEAEVVQKDDVEGDKDVVMQDKEVTEEDKTGTKKEEAAEGVEKEKAAEGNESGNNIEPEVPKDMKIEDTAKEIMEDDTGTVPPVTVDVEGDKSVDVPKVEETQGAKDFEVAPAEVSGDKDGEVTPAEVQAEKKVDVIVAKSDGDKDIDVQKDAGMNIDDKKDKEAAVVEETLGDKEIGNEESHLPNANKEGQNHGEVKKEDGAVSSGVESEKINGTGAQSAGDVKDKQASHGNQMGRVDAAPAPPCGELLNLFLSLLNPGRVL</sequence>
<proteinExistence type="predicted"/>
<dbReference type="InterPro" id="IPR016177">
    <property type="entry name" value="DNA-bd_dom_sf"/>
</dbReference>
<dbReference type="Pfam" id="PF01429">
    <property type="entry name" value="MBD"/>
    <property type="match status" value="1"/>
</dbReference>
<comment type="subcellular location">
    <subcellularLocation>
        <location evidence="1">Nucleus</location>
    </subcellularLocation>
</comment>
<dbReference type="AlphaFoldDB" id="A0AAD4S030"/>
<feature type="compositionally biased region" description="Basic and acidic residues" evidence="6">
    <location>
        <begin position="292"/>
        <end position="328"/>
    </location>
</feature>
<feature type="region of interest" description="Disordered" evidence="6">
    <location>
        <begin position="90"/>
        <end position="271"/>
    </location>
</feature>
<dbReference type="GO" id="GO:0005634">
    <property type="term" value="C:nucleus"/>
    <property type="evidence" value="ECO:0007669"/>
    <property type="project" value="UniProtKB-SubCell"/>
</dbReference>
<dbReference type="InterPro" id="IPR001739">
    <property type="entry name" value="Methyl_CpG_DNA-bd"/>
</dbReference>
<evidence type="ECO:0000256" key="1">
    <source>
        <dbReference type="ARBA" id="ARBA00004123"/>
    </source>
</evidence>
<evidence type="ECO:0000256" key="6">
    <source>
        <dbReference type="SAM" id="MobiDB-lite"/>
    </source>
</evidence>
<evidence type="ECO:0000256" key="3">
    <source>
        <dbReference type="ARBA" id="ARBA00023125"/>
    </source>
</evidence>
<evidence type="ECO:0000259" key="7">
    <source>
        <dbReference type="PROSITE" id="PS50982"/>
    </source>
</evidence>
<keyword evidence="3" id="KW-0238">DNA-binding</keyword>
<keyword evidence="9" id="KW-1185">Reference proteome</keyword>
<feature type="compositionally biased region" description="Basic and acidic residues" evidence="6">
    <location>
        <begin position="336"/>
        <end position="347"/>
    </location>
</feature>
<feature type="compositionally biased region" description="Basic and acidic residues" evidence="6">
    <location>
        <begin position="108"/>
        <end position="120"/>
    </location>
</feature>
<evidence type="ECO:0000313" key="9">
    <source>
        <dbReference type="Proteomes" id="UP001202328"/>
    </source>
</evidence>
<comment type="caution">
    <text evidence="8">The sequence shown here is derived from an EMBL/GenBank/DDBJ whole genome shotgun (WGS) entry which is preliminary data.</text>
</comment>
<keyword evidence="5" id="KW-0539">Nucleus</keyword>
<dbReference type="PANTHER" id="PTHR33729:SF12">
    <property type="entry name" value="MBD DOMAIN-CONTAINING PROTEIN"/>
    <property type="match status" value="1"/>
</dbReference>
<feature type="domain" description="MBD" evidence="7">
    <location>
        <begin position="34"/>
        <end position="108"/>
    </location>
</feature>
<dbReference type="Gene3D" id="3.30.890.10">
    <property type="entry name" value="Methyl-cpg-binding Protein 2, Chain A"/>
    <property type="match status" value="1"/>
</dbReference>
<name>A0AAD4S030_9MAGN</name>
<keyword evidence="2" id="KW-0805">Transcription regulation</keyword>
<feature type="compositionally biased region" description="Basic and acidic residues" evidence="6">
    <location>
        <begin position="204"/>
        <end position="218"/>
    </location>
</feature>
<dbReference type="SUPFAM" id="SSF54171">
    <property type="entry name" value="DNA-binding domain"/>
    <property type="match status" value="1"/>
</dbReference>
<dbReference type="InterPro" id="IPR039622">
    <property type="entry name" value="MBD10/11"/>
</dbReference>